<dbReference type="SUPFAM" id="SSF51735">
    <property type="entry name" value="NAD(P)-binding Rossmann-fold domains"/>
    <property type="match status" value="1"/>
</dbReference>
<comment type="similarity">
    <text evidence="2 6">Belongs to the 6-phosphogluconate dehydrogenase family.</text>
</comment>
<keyword evidence="4" id="KW-0311">Gluconate utilization</keyword>
<gene>
    <name evidence="10" type="ORF">PHISCL_00933</name>
</gene>
<dbReference type="InterPro" id="IPR036291">
    <property type="entry name" value="NAD(P)-bd_dom_sf"/>
</dbReference>
<evidence type="ECO:0000313" key="11">
    <source>
        <dbReference type="Proteomes" id="UP000266188"/>
    </source>
</evidence>
<dbReference type="PANTHER" id="PTHR11811">
    <property type="entry name" value="6-PHOSPHOGLUCONATE DEHYDROGENASE"/>
    <property type="match status" value="1"/>
</dbReference>
<dbReference type="InterPro" id="IPR008927">
    <property type="entry name" value="6-PGluconate_DH-like_C_sf"/>
</dbReference>
<dbReference type="GO" id="GO:0050661">
    <property type="term" value="F:NADP binding"/>
    <property type="evidence" value="ECO:0007669"/>
    <property type="project" value="InterPro"/>
</dbReference>
<feature type="domain" description="6-phosphogluconate dehydrogenase C-terminal" evidence="9">
    <location>
        <begin position="196"/>
        <end position="515"/>
    </location>
</feature>
<dbReference type="GO" id="GO:0006098">
    <property type="term" value="P:pentose-phosphate shunt"/>
    <property type="evidence" value="ECO:0007669"/>
    <property type="project" value="UniProtKB-UniPathway"/>
</dbReference>
<keyword evidence="3 6" id="KW-0560">Oxidoreductase</keyword>
<dbReference type="AlphaFoldDB" id="A0A3A2ZU86"/>
<evidence type="ECO:0000256" key="8">
    <source>
        <dbReference type="SAM" id="MobiDB-lite"/>
    </source>
</evidence>
<comment type="catalytic activity">
    <reaction evidence="6">
        <text>6-phospho-D-gluconate + NADP(+) = D-ribulose 5-phosphate + CO2 + NADPH</text>
        <dbReference type="Rhea" id="RHEA:10116"/>
        <dbReference type="ChEBI" id="CHEBI:16526"/>
        <dbReference type="ChEBI" id="CHEBI:57783"/>
        <dbReference type="ChEBI" id="CHEBI:58121"/>
        <dbReference type="ChEBI" id="CHEBI:58349"/>
        <dbReference type="ChEBI" id="CHEBI:58759"/>
        <dbReference type="EC" id="1.1.1.44"/>
    </reaction>
</comment>
<dbReference type="Proteomes" id="UP000266188">
    <property type="component" value="Unassembled WGS sequence"/>
</dbReference>
<evidence type="ECO:0000256" key="3">
    <source>
        <dbReference type="ARBA" id="ARBA00023002"/>
    </source>
</evidence>
<dbReference type="EC" id="1.1.1.44" evidence="6"/>
<dbReference type="SUPFAM" id="SSF48179">
    <property type="entry name" value="6-phosphogluconate dehydrogenase C-terminal domain-like"/>
    <property type="match status" value="1"/>
</dbReference>
<comment type="function">
    <text evidence="6">Catalyzes the oxidative decarboxylation of 6-phosphogluconate to ribulose 5-phosphate and CO(2), with concomitant reduction of NADP to NADPH.</text>
</comment>
<dbReference type="InterPro" id="IPR006115">
    <property type="entry name" value="6PGDH_NADP-bd"/>
</dbReference>
<name>A0A3A2ZU86_9EURO</name>
<dbReference type="InterPro" id="IPR006113">
    <property type="entry name" value="6PGDH_Gnd/GntZ"/>
</dbReference>
<dbReference type="InterPro" id="IPR006183">
    <property type="entry name" value="Pgluconate_DH"/>
</dbReference>
<dbReference type="SMART" id="SM01350">
    <property type="entry name" value="6PGD"/>
    <property type="match status" value="1"/>
</dbReference>
<dbReference type="GO" id="GO:0019521">
    <property type="term" value="P:D-gluconate metabolic process"/>
    <property type="evidence" value="ECO:0007669"/>
    <property type="project" value="UniProtKB-KW"/>
</dbReference>
<keyword evidence="11" id="KW-1185">Reference proteome</keyword>
<evidence type="ECO:0000256" key="6">
    <source>
        <dbReference type="PIRNR" id="PIRNR000109"/>
    </source>
</evidence>
<reference evidence="11" key="1">
    <citation type="submission" date="2017-02" db="EMBL/GenBank/DDBJ databases">
        <authorList>
            <person name="Tafer H."/>
            <person name="Lopandic K."/>
        </authorList>
    </citation>
    <scope>NUCLEOTIDE SEQUENCE [LARGE SCALE GENOMIC DNA]</scope>
    <source>
        <strain evidence="11">CBS 366.77</strain>
    </source>
</reference>
<evidence type="ECO:0000256" key="7">
    <source>
        <dbReference type="PIRSR" id="PIRSR000109-1"/>
    </source>
</evidence>
<feature type="active site" description="Proton acceptor" evidence="7">
    <location>
        <position position="200"/>
    </location>
</feature>
<evidence type="ECO:0000256" key="5">
    <source>
        <dbReference type="ARBA" id="ARBA00023126"/>
    </source>
</evidence>
<dbReference type="UniPathway" id="UPA00115">
    <property type="reaction ID" value="UER00410"/>
</dbReference>
<feature type="region of interest" description="Disordered" evidence="8">
    <location>
        <begin position="495"/>
        <end position="517"/>
    </location>
</feature>
<dbReference type="InterPro" id="IPR006114">
    <property type="entry name" value="6PGDH_C"/>
</dbReference>
<dbReference type="EMBL" id="MVGC01000016">
    <property type="protein sequence ID" value="RJE26702.1"/>
    <property type="molecule type" value="Genomic_DNA"/>
</dbReference>
<proteinExistence type="inferred from homology"/>
<dbReference type="STRING" id="2070753.A0A3A2ZU86"/>
<dbReference type="PIRSF" id="PIRSF000109">
    <property type="entry name" value="6PGD"/>
    <property type="match status" value="1"/>
</dbReference>
<protein>
    <recommendedName>
        <fullName evidence="6">6-phosphogluconate dehydrogenase, decarboxylating</fullName>
        <ecNumber evidence="6">1.1.1.44</ecNumber>
    </recommendedName>
</protein>
<dbReference type="Gene3D" id="1.10.1040.10">
    <property type="entry name" value="N-(1-d-carboxylethyl)-l-norvaline Dehydrogenase, domain 2"/>
    <property type="match status" value="1"/>
</dbReference>
<feature type="active site" description="Proton donor" evidence="7">
    <location>
        <position position="207"/>
    </location>
</feature>
<dbReference type="InterPro" id="IPR013328">
    <property type="entry name" value="6PGD_dom2"/>
</dbReference>
<comment type="subunit">
    <text evidence="6">Homodimer.</text>
</comment>
<accession>A0A3A2ZU86</accession>
<evidence type="ECO:0000256" key="2">
    <source>
        <dbReference type="ARBA" id="ARBA00008419"/>
    </source>
</evidence>
<comment type="caution">
    <text evidence="10">The sequence shown here is derived from an EMBL/GenBank/DDBJ whole genome shotgun (WGS) entry which is preliminary data.</text>
</comment>
<dbReference type="PRINTS" id="PR00076">
    <property type="entry name" value="6PGDHDRGNASE"/>
</dbReference>
<sequence length="517" mass="56387">MAGTPDAVKKFKRIGVVGAGNMGSMMAFAFSEIGLDVSIWDVKGDNVDSLMEQKTKATGLKGKIEGFHEIGEFTRSLDGQGERKLFIFSISHGNPADFVLSQIKSALKKGDIILDGGNENYRNTERRQRECDEIGVSWIGMGVSGGYQSARHGPSMSPGGDCKAIDEVLPLLELYAAKDPKSGAPCVSNIGPRGSGHYVKMVHNGIEVGMMSAVCEAWSFLHTGLGLNYDQIGDIFAKWNESGELRVNYLIKLAADICKTTKTPHGDKKGEGASDKGGYVLDDILDKVVQDDDTSEGTPSWSVAESALRHVANPTIAAGLYFRIASGNRAERLKVAQNLSMPGPKPLVEVKDREGHIETLRRAVYCSFLASFCQGLELIARASRGEGWNIDLAKCIQIWRAGCIIQSEYIADMFQPLLSNQEFSNMKFLDPVAKELQQNYSTIKDVVLAGTKSDLYLPALSSTLEYLKYIGGTHLPVQFMEAEMDYFGAHSYNKPGVPGEDPGPTAKGNHHYEWKPA</sequence>
<evidence type="ECO:0000259" key="9">
    <source>
        <dbReference type="SMART" id="SM01350"/>
    </source>
</evidence>
<dbReference type="OrthoDB" id="434986at2759"/>
<dbReference type="Pfam" id="PF03446">
    <property type="entry name" value="NAD_binding_2"/>
    <property type="match status" value="1"/>
</dbReference>
<dbReference type="FunFam" id="3.40.50.720:FF:000634">
    <property type="entry name" value="6-phosphogluconate dehydrogenase, decarboxylating"/>
    <property type="match status" value="1"/>
</dbReference>
<evidence type="ECO:0000256" key="4">
    <source>
        <dbReference type="ARBA" id="ARBA00023064"/>
    </source>
</evidence>
<dbReference type="Pfam" id="PF00393">
    <property type="entry name" value="6PGD"/>
    <property type="match status" value="1"/>
</dbReference>
<keyword evidence="6" id="KW-0521">NADP</keyword>
<evidence type="ECO:0000256" key="1">
    <source>
        <dbReference type="ARBA" id="ARBA00004874"/>
    </source>
</evidence>
<dbReference type="Gene3D" id="3.40.50.720">
    <property type="entry name" value="NAD(P)-binding Rossmann-like Domain"/>
    <property type="match status" value="1"/>
</dbReference>
<organism evidence="10 11">
    <name type="scientific">Aspergillus sclerotialis</name>
    <dbReference type="NCBI Taxonomy" id="2070753"/>
    <lineage>
        <taxon>Eukaryota</taxon>
        <taxon>Fungi</taxon>
        <taxon>Dikarya</taxon>
        <taxon>Ascomycota</taxon>
        <taxon>Pezizomycotina</taxon>
        <taxon>Eurotiomycetes</taxon>
        <taxon>Eurotiomycetidae</taxon>
        <taxon>Eurotiales</taxon>
        <taxon>Aspergillaceae</taxon>
        <taxon>Aspergillus</taxon>
        <taxon>Aspergillus subgen. Polypaecilum</taxon>
    </lineage>
</organism>
<keyword evidence="5 6" id="KW-0570">Pentose shunt</keyword>
<evidence type="ECO:0000313" key="10">
    <source>
        <dbReference type="EMBL" id="RJE26702.1"/>
    </source>
</evidence>
<dbReference type="GO" id="GO:0004616">
    <property type="term" value="F:phosphogluconate dehydrogenase (decarboxylating) activity"/>
    <property type="evidence" value="ECO:0007669"/>
    <property type="project" value="UniProtKB-EC"/>
</dbReference>
<comment type="pathway">
    <text evidence="1 6">Carbohydrate degradation; pentose phosphate pathway; D-ribulose 5-phosphate from D-glucose 6-phosphate (oxidative stage): step 3/3.</text>
</comment>